<proteinExistence type="inferred from homology"/>
<dbReference type="Pfam" id="PF00496">
    <property type="entry name" value="SBP_bac_5"/>
    <property type="match status" value="1"/>
</dbReference>
<comment type="caution">
    <text evidence="7">The sequence shown here is derived from an EMBL/GenBank/DDBJ whole genome shotgun (WGS) entry which is preliminary data.</text>
</comment>
<keyword evidence="2" id="KW-0813">Transport</keyword>
<evidence type="ECO:0000256" key="2">
    <source>
        <dbReference type="ARBA" id="ARBA00022448"/>
    </source>
</evidence>
<evidence type="ECO:0000256" key="1">
    <source>
        <dbReference type="ARBA" id="ARBA00005695"/>
    </source>
</evidence>
<sequence>MTGRRAVLITAVAVAAVGCSTTTSDSPAPEAQPRSGGTLTFATDADPGCLDPHQSPTAASQLVTRGVVDSLVAQDPKTLELKPWLAESWTATPDATSFTFTLRQGVTFSDGTPFDAEAVKANFDRIVAPATKSLLAASLLAGYDGTTVEDPRKVTVKFKAPNASFPQAASTAFLGMQSPKVFEAGPEAVCRKPVGSGPFVAAERQPQASITLSKRADYNWGPETSGHKGAPHLDQVVINIVPENGVRMGSLRTNQVDAVANVPPKEVDGIKGAGFEVLAKAQPGIAYTLNLNAAREPLSDVKVRQAIAKAIDTQALVDNLYQGKYPRATSVLTSATPGYASILGTGQFDTAAAERLLDEAGWKKQDDGTRAKNGKPLTVEWTFISPTREQRDLLAQIVQQQLKAVGVDVKLVPLAMGEAIAKTARGELQMGDISFVRADGDVLRTVLTAPRGGTPAVVAPEVPGLLSQAAATVDDAVRDENYAKVQRSLIENATAIPVYDPTYLLGVGKAVHGVVFDPQGLPAFHEAWVSR</sequence>
<dbReference type="AlphaFoldDB" id="A0A495XIW6"/>
<dbReference type="InterPro" id="IPR000914">
    <property type="entry name" value="SBP_5_dom"/>
</dbReference>
<keyword evidence="3 5" id="KW-0732">Signal</keyword>
<feature type="chain" id="PRO_5039231640" evidence="5">
    <location>
        <begin position="16"/>
        <end position="531"/>
    </location>
</feature>
<name>A0A495XIW6_9PSEU</name>
<dbReference type="RefSeq" id="WP_170199735.1">
    <property type="nucleotide sequence ID" value="NZ_JBIUBA010000056.1"/>
</dbReference>
<dbReference type="GO" id="GO:0043190">
    <property type="term" value="C:ATP-binding cassette (ABC) transporter complex"/>
    <property type="evidence" value="ECO:0007669"/>
    <property type="project" value="InterPro"/>
</dbReference>
<dbReference type="CDD" id="cd08492">
    <property type="entry name" value="PBP2_NikA_DppA_OppA_like_15"/>
    <property type="match status" value="1"/>
</dbReference>
<dbReference type="GO" id="GO:0015833">
    <property type="term" value="P:peptide transport"/>
    <property type="evidence" value="ECO:0007669"/>
    <property type="project" value="TreeGrafter"/>
</dbReference>
<dbReference type="PROSITE" id="PS51257">
    <property type="entry name" value="PROKAR_LIPOPROTEIN"/>
    <property type="match status" value="1"/>
</dbReference>
<dbReference type="GO" id="GO:1904680">
    <property type="term" value="F:peptide transmembrane transporter activity"/>
    <property type="evidence" value="ECO:0007669"/>
    <property type="project" value="TreeGrafter"/>
</dbReference>
<dbReference type="PANTHER" id="PTHR30290:SF9">
    <property type="entry name" value="OLIGOPEPTIDE-BINDING PROTEIN APPA"/>
    <property type="match status" value="1"/>
</dbReference>
<feature type="region of interest" description="Disordered" evidence="4">
    <location>
        <begin position="20"/>
        <end position="47"/>
    </location>
</feature>
<dbReference type="EMBL" id="RBXR01000001">
    <property type="protein sequence ID" value="RKT72704.1"/>
    <property type="molecule type" value="Genomic_DNA"/>
</dbReference>
<reference evidence="7 8" key="1">
    <citation type="submission" date="2018-10" db="EMBL/GenBank/DDBJ databases">
        <title>Sequencing the genomes of 1000 actinobacteria strains.</title>
        <authorList>
            <person name="Klenk H.-P."/>
        </authorList>
    </citation>
    <scope>NUCLEOTIDE SEQUENCE [LARGE SCALE GENOMIC DNA]</scope>
    <source>
        <strain evidence="7 8">DSM 43911</strain>
    </source>
</reference>
<dbReference type="PANTHER" id="PTHR30290">
    <property type="entry name" value="PERIPLASMIC BINDING COMPONENT OF ABC TRANSPORTER"/>
    <property type="match status" value="1"/>
</dbReference>
<dbReference type="GO" id="GO:0042597">
    <property type="term" value="C:periplasmic space"/>
    <property type="evidence" value="ECO:0007669"/>
    <property type="project" value="UniProtKB-ARBA"/>
</dbReference>
<organism evidence="7 8">
    <name type="scientific">Saccharothrix variisporea</name>
    <dbReference type="NCBI Taxonomy" id="543527"/>
    <lineage>
        <taxon>Bacteria</taxon>
        <taxon>Bacillati</taxon>
        <taxon>Actinomycetota</taxon>
        <taxon>Actinomycetes</taxon>
        <taxon>Pseudonocardiales</taxon>
        <taxon>Pseudonocardiaceae</taxon>
        <taxon>Saccharothrix</taxon>
    </lineage>
</organism>
<dbReference type="Gene3D" id="3.40.190.10">
    <property type="entry name" value="Periplasmic binding protein-like II"/>
    <property type="match status" value="1"/>
</dbReference>
<protein>
    <submittedName>
        <fullName evidence="7">Peptide/nickel transport system substrate-binding protein</fullName>
    </submittedName>
</protein>
<evidence type="ECO:0000313" key="7">
    <source>
        <dbReference type="EMBL" id="RKT72704.1"/>
    </source>
</evidence>
<gene>
    <name evidence="7" type="ORF">DFJ66_6028</name>
</gene>
<dbReference type="PIRSF" id="PIRSF002741">
    <property type="entry name" value="MppA"/>
    <property type="match status" value="1"/>
</dbReference>
<feature type="signal peptide" evidence="5">
    <location>
        <begin position="1"/>
        <end position="15"/>
    </location>
</feature>
<dbReference type="SUPFAM" id="SSF53850">
    <property type="entry name" value="Periplasmic binding protein-like II"/>
    <property type="match status" value="1"/>
</dbReference>
<comment type="similarity">
    <text evidence="1">Belongs to the bacterial solute-binding protein 5 family.</text>
</comment>
<evidence type="ECO:0000313" key="8">
    <source>
        <dbReference type="Proteomes" id="UP000272729"/>
    </source>
</evidence>
<dbReference type="Proteomes" id="UP000272729">
    <property type="component" value="Unassembled WGS sequence"/>
</dbReference>
<dbReference type="InterPro" id="IPR030678">
    <property type="entry name" value="Peptide/Ni-bd"/>
</dbReference>
<evidence type="ECO:0000256" key="4">
    <source>
        <dbReference type="SAM" id="MobiDB-lite"/>
    </source>
</evidence>
<keyword evidence="8" id="KW-1185">Reference proteome</keyword>
<dbReference type="Gene3D" id="3.10.105.10">
    <property type="entry name" value="Dipeptide-binding Protein, Domain 3"/>
    <property type="match status" value="1"/>
</dbReference>
<evidence type="ECO:0000259" key="6">
    <source>
        <dbReference type="Pfam" id="PF00496"/>
    </source>
</evidence>
<evidence type="ECO:0000256" key="3">
    <source>
        <dbReference type="ARBA" id="ARBA00022729"/>
    </source>
</evidence>
<feature type="domain" description="Solute-binding protein family 5" evidence="6">
    <location>
        <begin position="80"/>
        <end position="430"/>
    </location>
</feature>
<evidence type="ECO:0000256" key="5">
    <source>
        <dbReference type="SAM" id="SignalP"/>
    </source>
</evidence>
<dbReference type="InterPro" id="IPR039424">
    <property type="entry name" value="SBP_5"/>
</dbReference>
<accession>A0A495XIW6</accession>